<feature type="transmembrane region" description="Helical" evidence="6">
    <location>
        <begin position="180"/>
        <end position="199"/>
    </location>
</feature>
<dbReference type="Pfam" id="PF07690">
    <property type="entry name" value="MFS_1"/>
    <property type="match status" value="1"/>
</dbReference>
<dbReference type="PROSITE" id="PS50850">
    <property type="entry name" value="MFS"/>
    <property type="match status" value="1"/>
</dbReference>
<dbReference type="PANTHER" id="PTHR43826:SF3">
    <property type="entry name" value="GLUCOSE-6-PHOSPHATE EXCHANGER SLC37A4"/>
    <property type="match status" value="1"/>
</dbReference>
<dbReference type="Proteomes" id="UP000717585">
    <property type="component" value="Unassembled WGS sequence"/>
</dbReference>
<keyword evidence="3 6" id="KW-0812">Transmembrane</keyword>
<evidence type="ECO:0000313" key="9">
    <source>
        <dbReference type="Proteomes" id="UP000717585"/>
    </source>
</evidence>
<comment type="subcellular location">
    <subcellularLocation>
        <location evidence="1">Endomembrane system</location>
        <topology evidence="1">Multi-pass membrane protein</topology>
    </subcellularLocation>
</comment>
<feature type="transmembrane region" description="Helical" evidence="6">
    <location>
        <begin position="277"/>
        <end position="298"/>
    </location>
</feature>
<dbReference type="InterPro" id="IPR020846">
    <property type="entry name" value="MFS_dom"/>
</dbReference>
<dbReference type="InterPro" id="IPR000849">
    <property type="entry name" value="Sugar_P_transporter"/>
</dbReference>
<feature type="transmembrane region" description="Helical" evidence="6">
    <location>
        <begin position="372"/>
        <end position="392"/>
    </location>
</feature>
<keyword evidence="5 6" id="KW-0472">Membrane</keyword>
<dbReference type="InterPro" id="IPR051337">
    <property type="entry name" value="OPA_Antiporter"/>
</dbReference>
<sequence>MLSVNSVFQTGVKATVFVLVFAIVAMAVGIDLSRNVMGHKRKFIFFRTFNWLTMGMSYACLFFARYNWSAINIAPVHAALDISKSQYGTIITAGLWSYALAAIVNGSVVDKIGVRKGIMIGCFGSGALNVIIGIMFFFHPKGPYWLPLYWVLVSINNIFQSFGSLAIVKIGAYWYHVRERGVYSGCFGVIVGFGFFLAFNVNQMISAYIPWQWCFIIPGAANLVMATADYFIVRATPEDAGFPAIEEVDAKTGEKVHHEATGQSFVVSLKHVVTQKIFLVLAPLEFCLGWCRDGVLTWYTGMMLDVFNINKSSAQLQLASGIVTIGAMFGSLGAGVISDTLFKSRRPPVAFIFMAGLIVSIFLIMICPEVWIMAFLVGISSIFFSAVHGITLSTCAMDFAGSGSTGLAVGLLDGIQKFGSGFQAIILPEIIKYGNKYVKVFHYEHWGYRLYAAAMIPMAIIGTLCLLSILFKKPPTASQIGDEEEALLTATDAEEGELLDSGVAYHEESNDGLLE</sequence>
<dbReference type="InterPro" id="IPR011701">
    <property type="entry name" value="MFS"/>
</dbReference>
<dbReference type="EMBL" id="JAHDYR010000007">
    <property type="protein sequence ID" value="KAG9395939.1"/>
    <property type="molecule type" value="Genomic_DNA"/>
</dbReference>
<feature type="transmembrane region" description="Helical" evidence="6">
    <location>
        <begin position="44"/>
        <end position="66"/>
    </location>
</feature>
<dbReference type="AlphaFoldDB" id="A0A8J6B9F1"/>
<dbReference type="GO" id="GO:0012505">
    <property type="term" value="C:endomembrane system"/>
    <property type="evidence" value="ECO:0007669"/>
    <property type="project" value="UniProtKB-SubCell"/>
</dbReference>
<feature type="transmembrane region" description="Helical" evidence="6">
    <location>
        <begin position="118"/>
        <end position="138"/>
    </location>
</feature>
<feature type="domain" description="Major facilitator superfamily (MFS) profile" evidence="7">
    <location>
        <begin position="43"/>
        <end position="477"/>
    </location>
</feature>
<dbReference type="PIRSF" id="PIRSF002808">
    <property type="entry name" value="Hexose_phosphate_transp"/>
    <property type="match status" value="1"/>
</dbReference>
<dbReference type="SUPFAM" id="SSF103473">
    <property type="entry name" value="MFS general substrate transporter"/>
    <property type="match status" value="1"/>
</dbReference>
<dbReference type="PANTHER" id="PTHR43826">
    <property type="entry name" value="GLUCOSE-6-PHOSPHATE EXCHANGER SLC37A4"/>
    <property type="match status" value="1"/>
</dbReference>
<evidence type="ECO:0000256" key="1">
    <source>
        <dbReference type="ARBA" id="ARBA00004127"/>
    </source>
</evidence>
<evidence type="ECO:0000313" key="8">
    <source>
        <dbReference type="EMBL" id="KAG9395939.1"/>
    </source>
</evidence>
<organism evidence="8 9">
    <name type="scientific">Carpediemonas membranifera</name>
    <dbReference type="NCBI Taxonomy" id="201153"/>
    <lineage>
        <taxon>Eukaryota</taxon>
        <taxon>Metamonada</taxon>
        <taxon>Carpediemonas-like organisms</taxon>
        <taxon>Carpediemonas</taxon>
    </lineage>
</organism>
<feature type="transmembrane region" description="Helical" evidence="6">
    <location>
        <begin position="12"/>
        <end position="32"/>
    </location>
</feature>
<feature type="transmembrane region" description="Helical" evidence="6">
    <location>
        <begin position="318"/>
        <end position="337"/>
    </location>
</feature>
<accession>A0A8J6B9F1</accession>
<dbReference type="GO" id="GO:0061513">
    <property type="term" value="F:glucose 6-phosphate:phosphate antiporter activity"/>
    <property type="evidence" value="ECO:0007669"/>
    <property type="project" value="TreeGrafter"/>
</dbReference>
<dbReference type="GO" id="GO:0035435">
    <property type="term" value="P:phosphate ion transmembrane transport"/>
    <property type="evidence" value="ECO:0007669"/>
    <property type="project" value="TreeGrafter"/>
</dbReference>
<proteinExistence type="inferred from homology"/>
<protein>
    <submittedName>
        <fullName evidence="8">Major facilitator superfamily</fullName>
    </submittedName>
</protein>
<feature type="transmembrane region" description="Helical" evidence="6">
    <location>
        <begin position="86"/>
        <end position="106"/>
    </location>
</feature>
<evidence type="ECO:0000256" key="6">
    <source>
        <dbReference type="SAM" id="Phobius"/>
    </source>
</evidence>
<evidence type="ECO:0000256" key="5">
    <source>
        <dbReference type="ARBA" id="ARBA00023136"/>
    </source>
</evidence>
<name>A0A8J6B9F1_9EUKA</name>
<dbReference type="OrthoDB" id="3639251at2759"/>
<gene>
    <name evidence="8" type="ORF">J8273_2288</name>
</gene>
<evidence type="ECO:0000259" key="7">
    <source>
        <dbReference type="PROSITE" id="PS50850"/>
    </source>
</evidence>
<feature type="transmembrane region" description="Helical" evidence="6">
    <location>
        <begin position="450"/>
        <end position="471"/>
    </location>
</feature>
<reference evidence="8" key="1">
    <citation type="submission" date="2021-05" db="EMBL/GenBank/DDBJ databases">
        <title>A free-living protist that lacks canonical eukaryotic 1 DNA replication and segregation systems.</title>
        <authorList>
            <person name="Salas-Leiva D.E."/>
            <person name="Tromer E.C."/>
            <person name="Curtis B.A."/>
            <person name="Jerlstrom-Hultqvist J."/>
            <person name="Kolisko M."/>
            <person name="Yi Z."/>
            <person name="Salas-Leiva J.S."/>
            <person name="Gallot-Lavallee L."/>
            <person name="Kops G.J.P.L."/>
            <person name="Archibald J.M."/>
            <person name="Simpson A.G.B."/>
            <person name="Roger A.J."/>
        </authorList>
    </citation>
    <scope>NUCLEOTIDE SEQUENCE</scope>
    <source>
        <strain evidence="8">BICM</strain>
    </source>
</reference>
<evidence type="ECO:0000256" key="3">
    <source>
        <dbReference type="ARBA" id="ARBA00022692"/>
    </source>
</evidence>
<dbReference type="Gene3D" id="1.20.1250.20">
    <property type="entry name" value="MFS general substrate transporter like domains"/>
    <property type="match status" value="2"/>
</dbReference>
<dbReference type="InterPro" id="IPR036259">
    <property type="entry name" value="MFS_trans_sf"/>
</dbReference>
<keyword evidence="4 6" id="KW-1133">Transmembrane helix</keyword>
<evidence type="ECO:0000256" key="2">
    <source>
        <dbReference type="ARBA" id="ARBA00009598"/>
    </source>
</evidence>
<comment type="caution">
    <text evidence="8">The sequence shown here is derived from an EMBL/GenBank/DDBJ whole genome shotgun (WGS) entry which is preliminary data.</text>
</comment>
<feature type="transmembrane region" description="Helical" evidence="6">
    <location>
        <begin position="349"/>
        <end position="366"/>
    </location>
</feature>
<keyword evidence="9" id="KW-1185">Reference proteome</keyword>
<comment type="similarity">
    <text evidence="2">Belongs to the major facilitator superfamily. Organophosphate:Pi antiporter (OPA) (TC 2.A.1.4) family.</text>
</comment>
<evidence type="ECO:0000256" key="4">
    <source>
        <dbReference type="ARBA" id="ARBA00022989"/>
    </source>
</evidence>
<feature type="transmembrane region" description="Helical" evidence="6">
    <location>
        <begin position="144"/>
        <end position="168"/>
    </location>
</feature>
<feature type="transmembrane region" description="Helical" evidence="6">
    <location>
        <begin position="205"/>
        <end position="225"/>
    </location>
</feature>
<dbReference type="GO" id="GO:0016020">
    <property type="term" value="C:membrane"/>
    <property type="evidence" value="ECO:0007669"/>
    <property type="project" value="InterPro"/>
</dbReference>